<proteinExistence type="predicted"/>
<gene>
    <name evidence="1" type="ORF">JJN12_09815</name>
</gene>
<accession>A0ABS1J1Q0</accession>
<dbReference type="Proteomes" id="UP000604730">
    <property type="component" value="Unassembled WGS sequence"/>
</dbReference>
<reference evidence="1 2" key="1">
    <citation type="submission" date="2021-01" db="EMBL/GenBank/DDBJ databases">
        <title>Isolation and description of Catonella massiliensis sp. nov., a novel Catonella species, isolated from a stable periodontitis subject.</title>
        <authorList>
            <person name="Antezack A."/>
            <person name="Boxberger M."/>
            <person name="La Scola B."/>
            <person name="Monnet-Corti V."/>
        </authorList>
    </citation>
    <scope>NUCLEOTIDE SEQUENCE [LARGE SCALE GENOMIC DNA]</scope>
    <source>
        <strain evidence="1 2">Marseille-Q4567</strain>
    </source>
</reference>
<comment type="caution">
    <text evidence="1">The sequence shown here is derived from an EMBL/GenBank/DDBJ whole genome shotgun (WGS) entry which is preliminary data.</text>
</comment>
<sequence>MRLLKWIDKITKNHKKEKGVKKRFTLTTKGYREFKDLKDVTGIDLDNMEIIDLTKEDVGESK</sequence>
<organism evidence="1 2">
    <name type="scientific">Catonella massiliensis</name>
    <dbReference type="NCBI Taxonomy" id="2799636"/>
    <lineage>
        <taxon>Bacteria</taxon>
        <taxon>Bacillati</taxon>
        <taxon>Bacillota</taxon>
        <taxon>Clostridia</taxon>
        <taxon>Lachnospirales</taxon>
        <taxon>Lachnospiraceae</taxon>
        <taxon>Catonella</taxon>
    </lineage>
</organism>
<dbReference type="RefSeq" id="WP_208429509.1">
    <property type="nucleotide sequence ID" value="NZ_JAEPRJ010000001.1"/>
</dbReference>
<evidence type="ECO:0000313" key="2">
    <source>
        <dbReference type="Proteomes" id="UP000604730"/>
    </source>
</evidence>
<protein>
    <submittedName>
        <fullName evidence="1">Uncharacterized protein</fullName>
    </submittedName>
</protein>
<name>A0ABS1J1Q0_9FIRM</name>
<keyword evidence="2" id="KW-1185">Reference proteome</keyword>
<dbReference type="EMBL" id="JAEPRJ010000001">
    <property type="protein sequence ID" value="MBK5898066.1"/>
    <property type="molecule type" value="Genomic_DNA"/>
</dbReference>
<evidence type="ECO:0000313" key="1">
    <source>
        <dbReference type="EMBL" id="MBK5898066.1"/>
    </source>
</evidence>